<accession>A0ABR7LRW0</accession>
<keyword evidence="2" id="KW-1185">Reference proteome</keyword>
<protein>
    <submittedName>
        <fullName evidence="1">Uncharacterized protein</fullName>
    </submittedName>
</protein>
<organism evidence="1 2">
    <name type="scientific">Actinomadura alba</name>
    <dbReference type="NCBI Taxonomy" id="406431"/>
    <lineage>
        <taxon>Bacteria</taxon>
        <taxon>Bacillati</taxon>
        <taxon>Actinomycetota</taxon>
        <taxon>Actinomycetes</taxon>
        <taxon>Streptosporangiales</taxon>
        <taxon>Thermomonosporaceae</taxon>
        <taxon>Actinomadura</taxon>
    </lineage>
</organism>
<gene>
    <name evidence="1" type="ORF">HKK74_19010</name>
</gene>
<proteinExistence type="predicted"/>
<dbReference type="RefSeq" id="WP_187244569.1">
    <property type="nucleotide sequence ID" value="NZ_BAAAOK010000004.1"/>
</dbReference>
<dbReference type="Proteomes" id="UP000805614">
    <property type="component" value="Unassembled WGS sequence"/>
</dbReference>
<reference evidence="1 2" key="1">
    <citation type="submission" date="2020-06" db="EMBL/GenBank/DDBJ databases">
        <title>Actinomadura xiongansis sp. nov., isolated from soil of Baiyangdian.</title>
        <authorList>
            <person name="Zhang X."/>
        </authorList>
    </citation>
    <scope>NUCLEOTIDE SEQUENCE [LARGE SCALE GENOMIC DNA]</scope>
    <source>
        <strain evidence="1 2">HBUM206468</strain>
    </source>
</reference>
<comment type="caution">
    <text evidence="1">The sequence shown here is derived from an EMBL/GenBank/DDBJ whole genome shotgun (WGS) entry which is preliminary data.</text>
</comment>
<evidence type="ECO:0000313" key="1">
    <source>
        <dbReference type="EMBL" id="MBC6467567.1"/>
    </source>
</evidence>
<name>A0ABR7LRW0_9ACTN</name>
<dbReference type="EMBL" id="JABVEC010000013">
    <property type="protein sequence ID" value="MBC6467567.1"/>
    <property type="molecule type" value="Genomic_DNA"/>
</dbReference>
<evidence type="ECO:0000313" key="2">
    <source>
        <dbReference type="Proteomes" id="UP000805614"/>
    </source>
</evidence>
<dbReference type="Gene3D" id="2.20.130.10">
    <property type="entry name" value="CAC2371-like domains"/>
    <property type="match status" value="1"/>
</dbReference>
<sequence>MTVHYLVADPESGISHFTDLHILSLLTRHEYETAFAGAGVASVEFLETGRGRPGLLIGIKS</sequence>